<protein>
    <submittedName>
        <fullName evidence="1">Uncharacterized protein</fullName>
    </submittedName>
</protein>
<dbReference type="AlphaFoldDB" id="A0A401PSS8"/>
<comment type="caution">
    <text evidence="1">The sequence shown here is derived from an EMBL/GenBank/DDBJ whole genome shotgun (WGS) entry which is preliminary data.</text>
</comment>
<evidence type="ECO:0000313" key="1">
    <source>
        <dbReference type="EMBL" id="GCB76143.1"/>
    </source>
</evidence>
<accession>A0A401PSS8</accession>
<gene>
    <name evidence="1" type="ORF">scyTo_0019848</name>
</gene>
<feature type="non-terminal residue" evidence="1">
    <location>
        <position position="1"/>
    </location>
</feature>
<reference evidence="1 2" key="1">
    <citation type="journal article" date="2018" name="Nat. Ecol. Evol.">
        <title>Shark genomes provide insights into elasmobranch evolution and the origin of vertebrates.</title>
        <authorList>
            <person name="Hara Y"/>
            <person name="Yamaguchi K"/>
            <person name="Onimaru K"/>
            <person name="Kadota M"/>
            <person name="Koyanagi M"/>
            <person name="Keeley SD"/>
            <person name="Tatsumi K"/>
            <person name="Tanaka K"/>
            <person name="Motone F"/>
            <person name="Kageyama Y"/>
            <person name="Nozu R"/>
            <person name="Adachi N"/>
            <person name="Nishimura O"/>
            <person name="Nakagawa R"/>
            <person name="Tanegashima C"/>
            <person name="Kiyatake I"/>
            <person name="Matsumoto R"/>
            <person name="Murakumo K"/>
            <person name="Nishida K"/>
            <person name="Terakita A"/>
            <person name="Kuratani S"/>
            <person name="Sato K"/>
            <person name="Hyodo S Kuraku.S."/>
        </authorList>
    </citation>
    <scope>NUCLEOTIDE SEQUENCE [LARGE SCALE GENOMIC DNA]</scope>
</reference>
<proteinExistence type="predicted"/>
<organism evidence="1 2">
    <name type="scientific">Scyliorhinus torazame</name>
    <name type="common">Cloudy catshark</name>
    <name type="synonym">Catulus torazame</name>
    <dbReference type="NCBI Taxonomy" id="75743"/>
    <lineage>
        <taxon>Eukaryota</taxon>
        <taxon>Metazoa</taxon>
        <taxon>Chordata</taxon>
        <taxon>Craniata</taxon>
        <taxon>Vertebrata</taxon>
        <taxon>Chondrichthyes</taxon>
        <taxon>Elasmobranchii</taxon>
        <taxon>Galeomorphii</taxon>
        <taxon>Galeoidea</taxon>
        <taxon>Carcharhiniformes</taxon>
        <taxon>Scyliorhinidae</taxon>
        <taxon>Scyliorhinus</taxon>
    </lineage>
</organism>
<sequence>EFTQPLSSKSLHKAGTYTSIKDMEPCEKFANAALTNWLTHIGNHHIADMLRNEDASPFYGQGMYFHFPFFYILHIKQTEKPMTRT</sequence>
<keyword evidence="2" id="KW-1185">Reference proteome</keyword>
<evidence type="ECO:0000313" key="2">
    <source>
        <dbReference type="Proteomes" id="UP000288216"/>
    </source>
</evidence>
<name>A0A401PSS8_SCYTO</name>
<dbReference type="Proteomes" id="UP000288216">
    <property type="component" value="Unassembled WGS sequence"/>
</dbReference>
<dbReference type="EMBL" id="BFAA01015214">
    <property type="protein sequence ID" value="GCB76143.1"/>
    <property type="molecule type" value="Genomic_DNA"/>
</dbReference>